<comment type="caution">
    <text evidence="2">The sequence shown here is derived from an EMBL/GenBank/DDBJ whole genome shotgun (WGS) entry which is preliminary data.</text>
</comment>
<sequence length="182" mass="19317">MPSPPVSSSPLNQVLQKSLDWIAANDTTDVVSTPTSFFKTRNGVGRTASGSGSIRVSPKDPAADATAKSASTNKLASTSNTRLDDVEAGNRSNGSRLTLALSRSRNTLGSAQFNDNDDGDDHSDVSDYEFYSNPVSEDEYDQADHHDAGKALAPNSPIKQLGGWFPDGQERHICKDSSAASQ</sequence>
<dbReference type="EMBL" id="QEAM01000097">
    <property type="protein sequence ID" value="TPX46697.1"/>
    <property type="molecule type" value="Genomic_DNA"/>
</dbReference>
<evidence type="ECO:0000256" key="1">
    <source>
        <dbReference type="SAM" id="MobiDB-lite"/>
    </source>
</evidence>
<proteinExistence type="predicted"/>
<dbReference type="Proteomes" id="UP000320475">
    <property type="component" value="Unassembled WGS sequence"/>
</dbReference>
<dbReference type="Proteomes" id="UP000317494">
    <property type="component" value="Unassembled WGS sequence"/>
</dbReference>
<feature type="compositionally biased region" description="Polar residues" evidence="1">
    <location>
        <begin position="90"/>
        <end position="113"/>
    </location>
</feature>
<evidence type="ECO:0000313" key="3">
    <source>
        <dbReference type="EMBL" id="TPX46697.1"/>
    </source>
</evidence>
<evidence type="ECO:0000313" key="2">
    <source>
        <dbReference type="EMBL" id="TPX32016.1"/>
    </source>
</evidence>
<organism evidence="2 4">
    <name type="scientific">Synchytrium endobioticum</name>
    <dbReference type="NCBI Taxonomy" id="286115"/>
    <lineage>
        <taxon>Eukaryota</taxon>
        <taxon>Fungi</taxon>
        <taxon>Fungi incertae sedis</taxon>
        <taxon>Chytridiomycota</taxon>
        <taxon>Chytridiomycota incertae sedis</taxon>
        <taxon>Chytridiomycetes</taxon>
        <taxon>Synchytriales</taxon>
        <taxon>Synchytriaceae</taxon>
        <taxon>Synchytrium</taxon>
    </lineage>
</organism>
<accession>A0A507C233</accession>
<keyword evidence="4" id="KW-1185">Reference proteome</keyword>
<name>A0A507C233_9FUNG</name>
<protein>
    <submittedName>
        <fullName evidence="2">Uncharacterized protein</fullName>
    </submittedName>
</protein>
<evidence type="ECO:0000313" key="5">
    <source>
        <dbReference type="Proteomes" id="UP000320475"/>
    </source>
</evidence>
<evidence type="ECO:0000313" key="4">
    <source>
        <dbReference type="Proteomes" id="UP000317494"/>
    </source>
</evidence>
<feature type="region of interest" description="Disordered" evidence="1">
    <location>
        <begin position="33"/>
        <end position="182"/>
    </location>
</feature>
<dbReference type="VEuPathDB" id="FungiDB:SeMB42_g07664"/>
<dbReference type="EMBL" id="QEAN01000585">
    <property type="protein sequence ID" value="TPX32016.1"/>
    <property type="molecule type" value="Genomic_DNA"/>
</dbReference>
<feature type="compositionally biased region" description="Polar residues" evidence="1">
    <location>
        <begin position="68"/>
        <end position="81"/>
    </location>
</feature>
<gene>
    <name evidence="3" type="ORF">SeLEV6574_g03089</name>
    <name evidence="2" type="ORF">SeMB42_g07664</name>
</gene>
<reference evidence="4 5" key="1">
    <citation type="journal article" date="2019" name="Sci. Rep.">
        <title>Comparative genomics of chytrid fungi reveal insights into the obligate biotrophic and pathogenic lifestyle of Synchytrium endobioticum.</title>
        <authorList>
            <person name="van de Vossenberg B.T.L.H."/>
            <person name="Warris S."/>
            <person name="Nguyen H.D.T."/>
            <person name="van Gent-Pelzer M.P.E."/>
            <person name="Joly D.L."/>
            <person name="van de Geest H.C."/>
            <person name="Bonants P.J.M."/>
            <person name="Smith D.S."/>
            <person name="Levesque C.A."/>
            <person name="van der Lee T.A.J."/>
        </authorList>
    </citation>
    <scope>NUCLEOTIDE SEQUENCE [LARGE SCALE GENOMIC DNA]</scope>
    <source>
        <strain evidence="3 5">LEV6574</strain>
        <strain evidence="2 4">MB42</strain>
    </source>
</reference>
<dbReference type="AlphaFoldDB" id="A0A507C233"/>